<name>L8X2J9_THACA</name>
<dbReference type="AlphaFoldDB" id="L8X2J9"/>
<gene>
    <name evidence="1" type="ORF">AG1IA_01534</name>
</gene>
<evidence type="ECO:0000313" key="1">
    <source>
        <dbReference type="EMBL" id="ELU44450.1"/>
    </source>
</evidence>
<evidence type="ECO:0000313" key="2">
    <source>
        <dbReference type="Proteomes" id="UP000011668"/>
    </source>
</evidence>
<protein>
    <submittedName>
        <fullName evidence="1">Uncharacterized protein</fullName>
    </submittedName>
</protein>
<dbReference type="Proteomes" id="UP000011668">
    <property type="component" value="Unassembled WGS sequence"/>
</dbReference>
<organism evidence="1 2">
    <name type="scientific">Thanatephorus cucumeris (strain AG1-IA)</name>
    <name type="common">Rice sheath blight fungus</name>
    <name type="synonym">Rhizoctonia solani</name>
    <dbReference type="NCBI Taxonomy" id="983506"/>
    <lineage>
        <taxon>Eukaryota</taxon>
        <taxon>Fungi</taxon>
        <taxon>Dikarya</taxon>
        <taxon>Basidiomycota</taxon>
        <taxon>Agaricomycotina</taxon>
        <taxon>Agaricomycetes</taxon>
        <taxon>Cantharellales</taxon>
        <taxon>Ceratobasidiaceae</taxon>
        <taxon>Rhizoctonia</taxon>
        <taxon>Rhizoctonia solani AG-1</taxon>
    </lineage>
</organism>
<sequence length="108" mass="12276">MLTAASTHRTERWGGRKGAGYIGDMPHTNHDPYEVKQGCGALKKSVIKFRSHTHIWPKHSGDESYASDGQDTVLIPTASWITRYKPTHTRISHRTNFSITHYIRGFII</sequence>
<dbReference type="HOGENOM" id="CLU_2198781_0_0_1"/>
<reference evidence="1 2" key="1">
    <citation type="journal article" date="2013" name="Nat. Commun.">
        <title>The evolution and pathogenic mechanisms of the rice sheath blight pathogen.</title>
        <authorList>
            <person name="Zheng A."/>
            <person name="Lin R."/>
            <person name="Xu L."/>
            <person name="Qin P."/>
            <person name="Tang C."/>
            <person name="Ai P."/>
            <person name="Zhang D."/>
            <person name="Liu Y."/>
            <person name="Sun Z."/>
            <person name="Feng H."/>
            <person name="Wang Y."/>
            <person name="Chen Y."/>
            <person name="Liang X."/>
            <person name="Fu R."/>
            <person name="Li Q."/>
            <person name="Zhang J."/>
            <person name="Yu X."/>
            <person name="Xie Z."/>
            <person name="Ding L."/>
            <person name="Guan P."/>
            <person name="Tang J."/>
            <person name="Liang Y."/>
            <person name="Wang S."/>
            <person name="Deng Q."/>
            <person name="Li S."/>
            <person name="Zhu J."/>
            <person name="Wang L."/>
            <person name="Liu H."/>
            <person name="Li P."/>
        </authorList>
    </citation>
    <scope>NUCLEOTIDE SEQUENCE [LARGE SCALE GENOMIC DNA]</scope>
    <source>
        <strain evidence="2">AG-1 IA</strain>
    </source>
</reference>
<dbReference type="EMBL" id="AFRT01000306">
    <property type="protein sequence ID" value="ELU44450.1"/>
    <property type="molecule type" value="Genomic_DNA"/>
</dbReference>
<comment type="caution">
    <text evidence="1">The sequence shown here is derived from an EMBL/GenBank/DDBJ whole genome shotgun (WGS) entry which is preliminary data.</text>
</comment>
<proteinExistence type="predicted"/>
<accession>L8X2J9</accession>
<keyword evidence="2" id="KW-1185">Reference proteome</keyword>